<feature type="transmembrane region" description="Helical" evidence="1">
    <location>
        <begin position="128"/>
        <end position="157"/>
    </location>
</feature>
<reference evidence="2 3" key="1">
    <citation type="journal article" date="2008" name="J. Bacteriol.">
        <title>The complete genome sequence of Thermococcus onnurineus NA1 reveals a mixed heterotrophic and carboxydotrophic metabolism.</title>
        <authorList>
            <person name="Lee H.S."/>
            <person name="Kang S.G."/>
            <person name="Bae S.S."/>
            <person name="Lim J.K."/>
            <person name="Cho Y."/>
            <person name="Kim Y.J."/>
            <person name="Jeon J.H."/>
            <person name="Cha S.S."/>
            <person name="Kwon K.K."/>
            <person name="Kim H.T."/>
            <person name="Park C.J."/>
            <person name="Lee H.W."/>
            <person name="Kim S.I."/>
            <person name="Chun J."/>
            <person name="Colwell R.R."/>
            <person name="Kim S.J."/>
            <person name="Lee J.H."/>
        </authorList>
    </citation>
    <scope>NUCLEOTIDE SEQUENCE [LARGE SCALE GENOMIC DNA]</scope>
    <source>
        <strain evidence="2 3">NA1</strain>
    </source>
</reference>
<dbReference type="RefSeq" id="WP_012572075.1">
    <property type="nucleotide sequence ID" value="NC_011529.1"/>
</dbReference>
<feature type="transmembrane region" description="Helical" evidence="1">
    <location>
        <begin position="12"/>
        <end position="32"/>
    </location>
</feature>
<gene>
    <name evidence="2" type="ordered locus">TON_1115</name>
</gene>
<organism evidence="2 3">
    <name type="scientific">Thermococcus onnurineus (strain NA1)</name>
    <dbReference type="NCBI Taxonomy" id="523850"/>
    <lineage>
        <taxon>Archaea</taxon>
        <taxon>Methanobacteriati</taxon>
        <taxon>Methanobacteriota</taxon>
        <taxon>Thermococci</taxon>
        <taxon>Thermococcales</taxon>
        <taxon>Thermococcaceae</taxon>
        <taxon>Thermococcus</taxon>
    </lineage>
</organism>
<protein>
    <submittedName>
        <fullName evidence="2">Transposase ISC1173</fullName>
    </submittedName>
</protein>
<accession>B6YWZ0</accession>
<dbReference type="HOGENOM" id="CLU_1709229_0_0_2"/>
<keyword evidence="1" id="KW-1133">Transmembrane helix</keyword>
<dbReference type="OrthoDB" id="95407at2157"/>
<sequence length="167" mass="18402">MKVVRKLQGAYGLTLILMMYLYPLTIVGLLLLRGALDKLGRKELGRAVRLSVVAFLLSVPLYVAKIFLGISGWAKVLGITPIETSPLVYNGVHVVFLFLQALSLYYLHKTLDVLAEMTEQTILRTAGLILILAIPMHFVSIKVYFAATLTGLVLILFGLENSKEVVA</sequence>
<proteinExistence type="predicted"/>
<dbReference type="PATRIC" id="fig|523850.10.peg.1123"/>
<dbReference type="GeneID" id="7018137"/>
<evidence type="ECO:0000313" key="3">
    <source>
        <dbReference type="Proteomes" id="UP000002727"/>
    </source>
</evidence>
<keyword evidence="3" id="KW-1185">Reference proteome</keyword>
<dbReference type="eggNOG" id="arCOG10271">
    <property type="taxonomic scope" value="Archaea"/>
</dbReference>
<dbReference type="AlphaFoldDB" id="B6YWZ0"/>
<dbReference type="STRING" id="523850.TON_1115"/>
<name>B6YWZ0_THEON</name>
<evidence type="ECO:0000313" key="2">
    <source>
        <dbReference type="EMBL" id="ACJ16603.1"/>
    </source>
</evidence>
<feature type="transmembrane region" description="Helical" evidence="1">
    <location>
        <begin position="52"/>
        <end position="74"/>
    </location>
</feature>
<dbReference type="EMBL" id="CP000855">
    <property type="protein sequence ID" value="ACJ16603.1"/>
    <property type="molecule type" value="Genomic_DNA"/>
</dbReference>
<dbReference type="Proteomes" id="UP000002727">
    <property type="component" value="Chromosome"/>
</dbReference>
<dbReference type="KEGG" id="ton:TON_1115"/>
<keyword evidence="1" id="KW-0472">Membrane</keyword>
<keyword evidence="1" id="KW-0812">Transmembrane</keyword>
<evidence type="ECO:0000256" key="1">
    <source>
        <dbReference type="SAM" id="Phobius"/>
    </source>
</evidence>
<feature type="transmembrane region" description="Helical" evidence="1">
    <location>
        <begin position="86"/>
        <end position="107"/>
    </location>
</feature>